<evidence type="ECO:0000313" key="11">
    <source>
        <dbReference type="Proteomes" id="UP000377595"/>
    </source>
</evidence>
<name>A0A5M3XSB7_9ACTN</name>
<accession>A0A5M3XSB7</accession>
<dbReference type="GO" id="GO:0005886">
    <property type="term" value="C:plasma membrane"/>
    <property type="evidence" value="ECO:0007669"/>
    <property type="project" value="UniProtKB-SubCell"/>
</dbReference>
<evidence type="ECO:0000256" key="8">
    <source>
        <dbReference type="SAM" id="Phobius"/>
    </source>
</evidence>
<keyword evidence="3" id="KW-0328">Glycosyltransferase</keyword>
<comment type="caution">
    <text evidence="10">The sequence shown here is derived from an EMBL/GenBank/DDBJ whole genome shotgun (WGS) entry which is preliminary data.</text>
</comment>
<protein>
    <recommendedName>
        <fullName evidence="9">Glycosyltransferase RgtA/B/C/D-like domain-containing protein</fullName>
    </recommendedName>
</protein>
<gene>
    <name evidence="10" type="ORF">Aple_071260</name>
</gene>
<dbReference type="AlphaFoldDB" id="A0A5M3XSB7"/>
<dbReference type="PANTHER" id="PTHR33908">
    <property type="entry name" value="MANNOSYLTRANSFERASE YKCB-RELATED"/>
    <property type="match status" value="1"/>
</dbReference>
<feature type="transmembrane region" description="Helical" evidence="8">
    <location>
        <begin position="264"/>
        <end position="289"/>
    </location>
</feature>
<feature type="domain" description="Glycosyltransferase RgtA/B/C/D-like" evidence="9">
    <location>
        <begin position="78"/>
        <end position="238"/>
    </location>
</feature>
<dbReference type="InterPro" id="IPR050297">
    <property type="entry name" value="LipidA_mod_glycosyltrf_83"/>
</dbReference>
<feature type="transmembrane region" description="Helical" evidence="8">
    <location>
        <begin position="33"/>
        <end position="52"/>
    </location>
</feature>
<feature type="transmembrane region" description="Helical" evidence="8">
    <location>
        <begin position="343"/>
        <end position="364"/>
    </location>
</feature>
<dbReference type="GO" id="GO:0016763">
    <property type="term" value="F:pentosyltransferase activity"/>
    <property type="evidence" value="ECO:0007669"/>
    <property type="project" value="TreeGrafter"/>
</dbReference>
<evidence type="ECO:0000313" key="10">
    <source>
        <dbReference type="EMBL" id="GES24227.1"/>
    </source>
</evidence>
<keyword evidence="2" id="KW-1003">Cell membrane</keyword>
<evidence type="ECO:0000256" key="6">
    <source>
        <dbReference type="ARBA" id="ARBA00022989"/>
    </source>
</evidence>
<keyword evidence="5 8" id="KW-0812">Transmembrane</keyword>
<proteinExistence type="predicted"/>
<keyword evidence="11" id="KW-1185">Reference proteome</keyword>
<evidence type="ECO:0000256" key="3">
    <source>
        <dbReference type="ARBA" id="ARBA00022676"/>
    </source>
</evidence>
<evidence type="ECO:0000256" key="1">
    <source>
        <dbReference type="ARBA" id="ARBA00004651"/>
    </source>
</evidence>
<feature type="transmembrane region" description="Helical" evidence="8">
    <location>
        <begin position="223"/>
        <end position="244"/>
    </location>
</feature>
<feature type="transmembrane region" description="Helical" evidence="8">
    <location>
        <begin position="99"/>
        <end position="119"/>
    </location>
</feature>
<organism evidence="10 11">
    <name type="scientific">Acrocarpospora pleiomorpha</name>
    <dbReference type="NCBI Taxonomy" id="90975"/>
    <lineage>
        <taxon>Bacteria</taxon>
        <taxon>Bacillati</taxon>
        <taxon>Actinomycetota</taxon>
        <taxon>Actinomycetes</taxon>
        <taxon>Streptosporangiales</taxon>
        <taxon>Streptosporangiaceae</taxon>
        <taxon>Acrocarpospora</taxon>
    </lineage>
</organism>
<dbReference type="Proteomes" id="UP000377595">
    <property type="component" value="Unassembled WGS sequence"/>
</dbReference>
<dbReference type="EMBL" id="BLAF01000049">
    <property type="protein sequence ID" value="GES24227.1"/>
    <property type="molecule type" value="Genomic_DNA"/>
</dbReference>
<evidence type="ECO:0000256" key="7">
    <source>
        <dbReference type="ARBA" id="ARBA00023136"/>
    </source>
</evidence>
<reference evidence="10 11" key="1">
    <citation type="submission" date="2019-10" db="EMBL/GenBank/DDBJ databases">
        <title>Whole genome shotgun sequence of Acrocarpospora pleiomorpha NBRC 16267.</title>
        <authorList>
            <person name="Ichikawa N."/>
            <person name="Kimura A."/>
            <person name="Kitahashi Y."/>
            <person name="Komaki H."/>
            <person name="Oguchi A."/>
        </authorList>
    </citation>
    <scope>NUCLEOTIDE SEQUENCE [LARGE SCALE GENOMIC DNA]</scope>
    <source>
        <strain evidence="10 11">NBRC 16267</strain>
    </source>
</reference>
<comment type="subcellular location">
    <subcellularLocation>
        <location evidence="1">Cell membrane</location>
        <topology evidence="1">Multi-pass membrane protein</topology>
    </subcellularLocation>
</comment>
<keyword evidence="7 8" id="KW-0472">Membrane</keyword>
<evidence type="ECO:0000256" key="5">
    <source>
        <dbReference type="ARBA" id="ARBA00022692"/>
    </source>
</evidence>
<keyword evidence="4" id="KW-0808">Transferase</keyword>
<evidence type="ECO:0000259" key="9">
    <source>
        <dbReference type="Pfam" id="PF13231"/>
    </source>
</evidence>
<dbReference type="InterPro" id="IPR038731">
    <property type="entry name" value="RgtA/B/C-like"/>
</dbReference>
<feature type="transmembrane region" description="Helical" evidence="8">
    <location>
        <begin position="194"/>
        <end position="211"/>
    </location>
</feature>
<evidence type="ECO:0000256" key="2">
    <source>
        <dbReference type="ARBA" id="ARBA00022475"/>
    </source>
</evidence>
<dbReference type="Pfam" id="PF13231">
    <property type="entry name" value="PMT_2"/>
    <property type="match status" value="1"/>
</dbReference>
<sequence length="512" mass="54440">MTGSCHALRVTIERSDTTLPEEGESRLGELPPFAVGPVAAVAALLAAVLTALSGRYGFHRDELYFMVAGDHPDWGYVDQPPLTPLLARASTALLGDSPFALRVVATLLCVAAVVTVALIARELGGDRRVQLVAACCAATSAIVLGLGHLLATATLDMFAWLLVSLLVLRLLRTGDGRWFLAIGVAIGVGMENKQLIALLVVSLFLALLLVGPRHVLRTRWLPIGALVALVIAAPNLIWSAAHGWPQFAVAAGISEEDGGENRAMLVPLLIVQLSPIFVPLWVAGLIRLWRDPAIRWARLFPVATALLVVIVLITGGKSYYVLPLLLVSMAAGVEPIMRWARPVVLVAGVAVAAAVNIVVGLPVLPPSAAQLPNALNAEVGEQIGWPEFVRSVGDAWNQIPEADRARAVIFAQNYGEAAAIAQYGPDYGLPGAYSGHMSYADWGPPPDTASGPVLLVHAGENRRIPARFTDCRLIGPVDTGYDLDNKVTENVIQLCGAAPVSWSALWPILRRT</sequence>
<dbReference type="GO" id="GO:0009103">
    <property type="term" value="P:lipopolysaccharide biosynthetic process"/>
    <property type="evidence" value="ECO:0007669"/>
    <property type="project" value="UniProtKB-ARBA"/>
</dbReference>
<keyword evidence="6 8" id="KW-1133">Transmembrane helix</keyword>
<dbReference type="PANTHER" id="PTHR33908:SF11">
    <property type="entry name" value="MEMBRANE PROTEIN"/>
    <property type="match status" value="1"/>
</dbReference>
<evidence type="ECO:0000256" key="4">
    <source>
        <dbReference type="ARBA" id="ARBA00022679"/>
    </source>
</evidence>